<evidence type="ECO:0000259" key="1">
    <source>
        <dbReference type="PROSITE" id="PS51702"/>
    </source>
</evidence>
<dbReference type="Gene3D" id="1.10.10.60">
    <property type="entry name" value="Homeodomain-like"/>
    <property type="match status" value="2"/>
</dbReference>
<dbReference type="EMBL" id="BSFM01000017">
    <property type="protein sequence ID" value="GLK85722.1"/>
    <property type="molecule type" value="Genomic_DNA"/>
</dbReference>
<dbReference type="Pfam" id="PF09299">
    <property type="entry name" value="Mu-transpos_C"/>
    <property type="match status" value="1"/>
</dbReference>
<dbReference type="Pfam" id="PF02316">
    <property type="entry name" value="HTH_Tnp_Mu_1"/>
    <property type="match status" value="1"/>
</dbReference>
<evidence type="ECO:0000313" key="3">
    <source>
        <dbReference type="Proteomes" id="UP001143330"/>
    </source>
</evidence>
<dbReference type="InterPro" id="IPR015378">
    <property type="entry name" value="Transposase-like_Mu_C"/>
</dbReference>
<organism evidence="2 3">
    <name type="scientific">Ancylobacter defluvii</name>
    <dbReference type="NCBI Taxonomy" id="1282440"/>
    <lineage>
        <taxon>Bacteria</taxon>
        <taxon>Pseudomonadati</taxon>
        <taxon>Pseudomonadota</taxon>
        <taxon>Alphaproteobacteria</taxon>
        <taxon>Hyphomicrobiales</taxon>
        <taxon>Xanthobacteraceae</taxon>
        <taxon>Ancylobacter</taxon>
    </lineage>
</organism>
<dbReference type="InterPro" id="IPR036388">
    <property type="entry name" value="WH-like_DNA-bd_sf"/>
</dbReference>
<dbReference type="InterPro" id="IPR003314">
    <property type="entry name" value="Mu-type_HTH"/>
</dbReference>
<protein>
    <submittedName>
        <fullName evidence="2">Transposase</fullName>
    </submittedName>
</protein>
<dbReference type="AlphaFoldDB" id="A0A9W6NCK5"/>
<feature type="domain" description="HTH Mu-type" evidence="1">
    <location>
        <begin position="3"/>
        <end position="82"/>
    </location>
</feature>
<dbReference type="PROSITE" id="PS51702">
    <property type="entry name" value="HTH_MU"/>
    <property type="match status" value="1"/>
</dbReference>
<dbReference type="InterPro" id="IPR009057">
    <property type="entry name" value="Homeodomain-like_sf"/>
</dbReference>
<proteinExistence type="predicted"/>
<dbReference type="InterPro" id="IPR009004">
    <property type="entry name" value="Transposase_Mu_C"/>
</dbReference>
<reference evidence="2" key="2">
    <citation type="submission" date="2023-01" db="EMBL/GenBank/DDBJ databases">
        <authorList>
            <person name="Sun Q."/>
            <person name="Evtushenko L."/>
        </authorList>
    </citation>
    <scope>NUCLEOTIDE SEQUENCE</scope>
    <source>
        <strain evidence="2">VKM B-2789</strain>
    </source>
</reference>
<dbReference type="Gene3D" id="1.10.10.10">
    <property type="entry name" value="Winged helix-like DNA-binding domain superfamily/Winged helix DNA-binding domain"/>
    <property type="match status" value="1"/>
</dbReference>
<accession>A0A9W6NCK5</accession>
<dbReference type="GO" id="GO:0015074">
    <property type="term" value="P:DNA integration"/>
    <property type="evidence" value="ECO:0007669"/>
    <property type="project" value="InterPro"/>
</dbReference>
<dbReference type="GO" id="GO:0003677">
    <property type="term" value="F:DNA binding"/>
    <property type="evidence" value="ECO:0007669"/>
    <property type="project" value="InterPro"/>
</dbReference>
<gene>
    <name evidence="2" type="primary">tnpA</name>
    <name evidence="2" type="ORF">GCM10017653_37920</name>
</gene>
<dbReference type="SUPFAM" id="SSF46689">
    <property type="entry name" value="Homeodomain-like"/>
    <property type="match status" value="2"/>
</dbReference>
<dbReference type="RefSeq" id="WP_213359446.1">
    <property type="nucleotide sequence ID" value="NZ_BSFM01000017.1"/>
</dbReference>
<dbReference type="Gene3D" id="3.30.420.10">
    <property type="entry name" value="Ribonuclease H-like superfamily/Ribonuclease H"/>
    <property type="match status" value="1"/>
</dbReference>
<dbReference type="InterPro" id="IPR036397">
    <property type="entry name" value="RNaseH_sf"/>
</dbReference>
<dbReference type="Pfam" id="PF02914">
    <property type="entry name" value="DDE_2"/>
    <property type="match status" value="1"/>
</dbReference>
<dbReference type="InterPro" id="IPR004189">
    <property type="entry name" value="Phage_Mu_transposase"/>
</dbReference>
<dbReference type="SUPFAM" id="SSF53098">
    <property type="entry name" value="Ribonuclease H-like"/>
    <property type="match status" value="1"/>
</dbReference>
<reference evidence="2" key="1">
    <citation type="journal article" date="2014" name="Int. J. Syst. Evol. Microbiol.">
        <title>Complete genome sequence of Corynebacterium casei LMG S-19264T (=DSM 44701T), isolated from a smear-ripened cheese.</title>
        <authorList>
            <consortium name="US DOE Joint Genome Institute (JGI-PGF)"/>
            <person name="Walter F."/>
            <person name="Albersmeier A."/>
            <person name="Kalinowski J."/>
            <person name="Ruckert C."/>
        </authorList>
    </citation>
    <scope>NUCLEOTIDE SEQUENCE</scope>
    <source>
        <strain evidence="2">VKM B-2789</strain>
    </source>
</reference>
<dbReference type="Gene3D" id="2.30.30.130">
    <property type="entry name" value="Transposase, Mu, C-terminal"/>
    <property type="match status" value="1"/>
</dbReference>
<evidence type="ECO:0000313" key="2">
    <source>
        <dbReference type="EMBL" id="GLK85722.1"/>
    </source>
</evidence>
<comment type="caution">
    <text evidence="2">The sequence shown here is derived from an EMBL/GenBank/DDBJ whole genome shotgun (WGS) entry which is preliminary data.</text>
</comment>
<name>A0A9W6NCK5_9HYPH</name>
<sequence length="654" mass="73697">MKEFFSPADLVALKLPDLPDTERGIRLMADREGWRAPAREYPAAPDGVWRRREGRGGGYEYRYDVLPTNAKRKLMLAQRRDLAKDVRAEAKAGLARDARWDWFEALPEVRREKARERLAVLNAVHDLVMAGRARDVAMMHAAAEAKVSLRTLYSWAEMVAGVAKADWLPYLMPRHAGRQAEADCSPEAWEWFKANYLRQAEPSVAHCYRQLQAVARAQGWTIPSQKTLARRIAALDETTRVFLRKGPEALKRMYPAQERDRSALHALEAVNADGHKWDVFVKFPDGEVTRPCLVGFQDIYSGLILSWRVDKTENKAAVRLAFGDLVETYGIPDHVIFDNGRNFASKWITGGAPTRFRFKVKDDEPAGVVIDLGCQLHWATPYHGQAKPIERAWRDFAGNIARDVRFEGAWTGNSIANKPENYGNRAVPLDLFLQVVSEGVVEHNTRLGRQSKTCNGDSFTNVFATSYQSSPIRQASPMQRLKWLLPAEAITARKPDGALILAGNRYWAEFLLNHIGRKLVLRVDPQALQQDAHVYELNGSYLGKAPCIEAAGFFDTDAARAHARARTEFLRAAKAMATAERKMTLDQVAELMPRIETPELPETRIVRPYFGNAAVALQPANEFEAEASEDSFFHQFNQKAARFRVVRNEDGAGD</sequence>
<dbReference type="InterPro" id="IPR009061">
    <property type="entry name" value="DNA-bd_dom_put_sf"/>
</dbReference>
<dbReference type="InterPro" id="IPR012337">
    <property type="entry name" value="RNaseH-like_sf"/>
</dbReference>
<keyword evidence="3" id="KW-1185">Reference proteome</keyword>
<dbReference type="InterPro" id="IPR015126">
    <property type="entry name" value="Mu_I-gamma"/>
</dbReference>
<dbReference type="GO" id="GO:0004803">
    <property type="term" value="F:transposase activity"/>
    <property type="evidence" value="ECO:0007669"/>
    <property type="project" value="InterPro"/>
</dbReference>
<dbReference type="Pfam" id="PF09039">
    <property type="entry name" value="HTH_Tnp_Mu_2"/>
    <property type="match status" value="1"/>
</dbReference>
<dbReference type="Gene3D" id="6.10.250.2550">
    <property type="match status" value="1"/>
</dbReference>
<dbReference type="SUPFAM" id="SSF46955">
    <property type="entry name" value="Putative DNA-binding domain"/>
    <property type="match status" value="1"/>
</dbReference>
<dbReference type="SUPFAM" id="SSF50610">
    <property type="entry name" value="mu transposase, C-terminal domain"/>
    <property type="match status" value="1"/>
</dbReference>
<dbReference type="Proteomes" id="UP001143330">
    <property type="component" value="Unassembled WGS sequence"/>
</dbReference>
<dbReference type="GO" id="GO:0006313">
    <property type="term" value="P:DNA transposition"/>
    <property type="evidence" value="ECO:0007669"/>
    <property type="project" value="InterPro"/>
</dbReference>